<feature type="transmembrane region" description="Helical" evidence="6">
    <location>
        <begin position="355"/>
        <end position="375"/>
    </location>
</feature>
<feature type="transmembrane region" description="Helical" evidence="6">
    <location>
        <begin position="177"/>
        <end position="199"/>
    </location>
</feature>
<dbReference type="GO" id="GO:0005886">
    <property type="term" value="C:plasma membrane"/>
    <property type="evidence" value="ECO:0007669"/>
    <property type="project" value="UniProtKB-SubCell"/>
</dbReference>
<proteinExistence type="predicted"/>
<protein>
    <submittedName>
        <fullName evidence="8">MFS transporter</fullName>
    </submittedName>
</protein>
<keyword evidence="3 6" id="KW-0812">Transmembrane</keyword>
<evidence type="ECO:0000313" key="8">
    <source>
        <dbReference type="EMBL" id="RSM87514.1"/>
    </source>
</evidence>
<dbReference type="InterPro" id="IPR001958">
    <property type="entry name" value="Tet-R_TetA/multi-R_MdtG-like"/>
</dbReference>
<feature type="transmembrane region" description="Helical" evidence="6">
    <location>
        <begin position="116"/>
        <end position="142"/>
    </location>
</feature>
<dbReference type="PRINTS" id="PR01035">
    <property type="entry name" value="TCRTETA"/>
</dbReference>
<dbReference type="InterPro" id="IPR020846">
    <property type="entry name" value="MFS_dom"/>
</dbReference>
<feature type="transmembrane region" description="Helical" evidence="6">
    <location>
        <begin position="294"/>
        <end position="312"/>
    </location>
</feature>
<feature type="domain" description="Major facilitator superfamily (MFS) profile" evidence="7">
    <location>
        <begin position="25"/>
        <end position="410"/>
    </location>
</feature>
<feature type="transmembrane region" description="Helical" evidence="6">
    <location>
        <begin position="387"/>
        <end position="405"/>
    </location>
</feature>
<dbReference type="EMBL" id="QHKI01000006">
    <property type="protein sequence ID" value="RSM87514.1"/>
    <property type="molecule type" value="Genomic_DNA"/>
</dbReference>
<evidence type="ECO:0000256" key="3">
    <source>
        <dbReference type="ARBA" id="ARBA00022692"/>
    </source>
</evidence>
<reference evidence="8 9" key="1">
    <citation type="submission" date="2018-05" db="EMBL/GenBank/DDBJ databases">
        <title>Evolution of GPA BGCs.</title>
        <authorList>
            <person name="Waglechner N."/>
            <person name="Wright G.D."/>
        </authorList>
    </citation>
    <scope>NUCLEOTIDE SEQUENCE [LARGE SCALE GENOMIC DNA]</scope>
    <source>
        <strain evidence="8 9">A82846</strain>
    </source>
</reference>
<dbReference type="InterPro" id="IPR011701">
    <property type="entry name" value="MFS"/>
</dbReference>
<gene>
    <name evidence="8" type="ORF">DMH04_10875</name>
</gene>
<evidence type="ECO:0000313" key="9">
    <source>
        <dbReference type="Proteomes" id="UP000287547"/>
    </source>
</evidence>
<feature type="transmembrane region" description="Helical" evidence="6">
    <location>
        <begin position="318"/>
        <end position="343"/>
    </location>
</feature>
<dbReference type="Pfam" id="PF07690">
    <property type="entry name" value="MFS_1"/>
    <property type="match status" value="1"/>
</dbReference>
<dbReference type="PANTHER" id="PTHR43124">
    <property type="entry name" value="PURINE EFFLUX PUMP PBUE"/>
    <property type="match status" value="1"/>
</dbReference>
<dbReference type="Proteomes" id="UP000287547">
    <property type="component" value="Unassembled WGS sequence"/>
</dbReference>
<keyword evidence="4 6" id="KW-1133">Transmembrane helix</keyword>
<dbReference type="AlphaFoldDB" id="A0A428ZHI1"/>
<dbReference type="InterPro" id="IPR036259">
    <property type="entry name" value="MFS_trans_sf"/>
</dbReference>
<evidence type="ECO:0000259" key="7">
    <source>
        <dbReference type="PROSITE" id="PS50850"/>
    </source>
</evidence>
<dbReference type="SUPFAM" id="SSF103473">
    <property type="entry name" value="MFS general substrate transporter"/>
    <property type="match status" value="1"/>
</dbReference>
<sequence length="415" mass="44008">MANSEPSSMTARPTTPVPAFVVIAGFTLLAVSFMVNAMDRQVFYPLLPDIRTTYGFSLSEGGLLATGFTLGMAGAGLPAGYLADRVSRKTLLVVSIVVYSVGTLLTPAAAGFADMAVYRLVSGFGEGMQATALYAAIGAFFFVRRSLVLGIFGFAFGLGVFFGPIIGTSLATSHGTWHAPFITFGAVGLLLAVLIGLLVSRRLTEAVAGAAQRETVDYDYIPASPYNRNTRLLAVATAAGGLTVYGFLGLYPTYLRTELHFTPGQTALATSLIGAGAATSLFSGWLADRFDPRKVLLVTYLGLAVSAWFVFNGADTPAWHYVTSFIMATFGLGSLFTNCNSAIQRSVRPEQVGRAAGLFVTTYYVAAAVSGYVFAELVDAMGWTQAALWQFTVVPLAALVPLWFVRSAKIIRSVS</sequence>
<feature type="transmembrane region" description="Helical" evidence="6">
    <location>
        <begin position="149"/>
        <end position="171"/>
    </location>
</feature>
<evidence type="ECO:0000256" key="4">
    <source>
        <dbReference type="ARBA" id="ARBA00022989"/>
    </source>
</evidence>
<keyword evidence="5 6" id="KW-0472">Membrane</keyword>
<dbReference type="PROSITE" id="PS50850">
    <property type="entry name" value="MFS"/>
    <property type="match status" value="1"/>
</dbReference>
<dbReference type="OrthoDB" id="9810492at2"/>
<feature type="transmembrane region" description="Helical" evidence="6">
    <location>
        <begin position="232"/>
        <end position="254"/>
    </location>
</feature>
<feature type="transmembrane region" description="Helical" evidence="6">
    <location>
        <begin position="61"/>
        <end position="83"/>
    </location>
</feature>
<evidence type="ECO:0000256" key="6">
    <source>
        <dbReference type="SAM" id="Phobius"/>
    </source>
</evidence>
<comment type="caution">
    <text evidence="8">The sequence shown here is derived from an EMBL/GenBank/DDBJ whole genome shotgun (WGS) entry which is preliminary data.</text>
</comment>
<dbReference type="PANTHER" id="PTHR43124:SF3">
    <property type="entry name" value="CHLORAMPHENICOL EFFLUX PUMP RV0191"/>
    <property type="match status" value="1"/>
</dbReference>
<comment type="subcellular location">
    <subcellularLocation>
        <location evidence="1">Cell membrane</location>
        <topology evidence="1">Multi-pass membrane protein</topology>
    </subcellularLocation>
</comment>
<evidence type="ECO:0000256" key="2">
    <source>
        <dbReference type="ARBA" id="ARBA00022475"/>
    </source>
</evidence>
<dbReference type="GO" id="GO:0022857">
    <property type="term" value="F:transmembrane transporter activity"/>
    <property type="evidence" value="ECO:0007669"/>
    <property type="project" value="InterPro"/>
</dbReference>
<evidence type="ECO:0000256" key="5">
    <source>
        <dbReference type="ARBA" id="ARBA00023136"/>
    </source>
</evidence>
<feature type="transmembrane region" description="Helical" evidence="6">
    <location>
        <begin position="90"/>
        <end position="110"/>
    </location>
</feature>
<name>A0A428ZHI1_KIBAR</name>
<dbReference type="Gene3D" id="1.20.1250.20">
    <property type="entry name" value="MFS general substrate transporter like domains"/>
    <property type="match status" value="2"/>
</dbReference>
<organism evidence="8 9">
    <name type="scientific">Kibdelosporangium aridum</name>
    <dbReference type="NCBI Taxonomy" id="2030"/>
    <lineage>
        <taxon>Bacteria</taxon>
        <taxon>Bacillati</taxon>
        <taxon>Actinomycetota</taxon>
        <taxon>Actinomycetes</taxon>
        <taxon>Pseudonocardiales</taxon>
        <taxon>Pseudonocardiaceae</taxon>
        <taxon>Kibdelosporangium</taxon>
    </lineage>
</organism>
<dbReference type="InterPro" id="IPR050189">
    <property type="entry name" value="MFS_Efflux_Transporters"/>
</dbReference>
<dbReference type="RefSeq" id="WP_037264133.1">
    <property type="nucleotide sequence ID" value="NZ_QHKI01000006.1"/>
</dbReference>
<keyword evidence="2" id="KW-1003">Cell membrane</keyword>
<evidence type="ECO:0000256" key="1">
    <source>
        <dbReference type="ARBA" id="ARBA00004651"/>
    </source>
</evidence>
<feature type="transmembrane region" description="Helical" evidence="6">
    <location>
        <begin position="266"/>
        <end position="287"/>
    </location>
</feature>
<accession>A0A428ZHI1</accession>